<feature type="transmembrane region" description="Helical" evidence="5">
    <location>
        <begin position="79"/>
        <end position="112"/>
    </location>
</feature>
<feature type="transmembrane region" description="Helical" evidence="5">
    <location>
        <begin position="27"/>
        <end position="58"/>
    </location>
</feature>
<evidence type="ECO:0000256" key="1">
    <source>
        <dbReference type="ARBA" id="ARBA00004141"/>
    </source>
</evidence>
<protein>
    <recommendedName>
        <fullName evidence="7">Energy-coupling factor transporter transmembrane protein EcfT</fullName>
    </recommendedName>
</protein>
<dbReference type="GO" id="GO:0005886">
    <property type="term" value="C:plasma membrane"/>
    <property type="evidence" value="ECO:0007669"/>
    <property type="project" value="TreeGrafter"/>
</dbReference>
<accession>A0A0F9K5N9</accession>
<dbReference type="Pfam" id="PF02361">
    <property type="entry name" value="CbiQ"/>
    <property type="match status" value="1"/>
</dbReference>
<dbReference type="PANTHER" id="PTHR33514">
    <property type="entry name" value="PROTEIN ABCI12, CHLOROPLASTIC"/>
    <property type="match status" value="1"/>
</dbReference>
<evidence type="ECO:0000256" key="5">
    <source>
        <dbReference type="SAM" id="Phobius"/>
    </source>
</evidence>
<evidence type="ECO:0000256" key="4">
    <source>
        <dbReference type="ARBA" id="ARBA00023136"/>
    </source>
</evidence>
<keyword evidence="2 5" id="KW-0812">Transmembrane</keyword>
<dbReference type="CDD" id="cd16914">
    <property type="entry name" value="EcfT"/>
    <property type="match status" value="1"/>
</dbReference>
<comment type="subcellular location">
    <subcellularLocation>
        <location evidence="1">Membrane</location>
        <topology evidence="1">Multi-pass membrane protein</topology>
    </subcellularLocation>
</comment>
<name>A0A0F9K5N9_9ZZZZ</name>
<organism evidence="6">
    <name type="scientific">marine sediment metagenome</name>
    <dbReference type="NCBI Taxonomy" id="412755"/>
    <lineage>
        <taxon>unclassified sequences</taxon>
        <taxon>metagenomes</taxon>
        <taxon>ecological metagenomes</taxon>
    </lineage>
</organism>
<evidence type="ECO:0008006" key="7">
    <source>
        <dbReference type="Google" id="ProtNLM"/>
    </source>
</evidence>
<dbReference type="PANTHER" id="PTHR33514:SF13">
    <property type="entry name" value="PROTEIN ABCI12, CHLOROPLASTIC"/>
    <property type="match status" value="1"/>
</dbReference>
<keyword evidence="4 5" id="KW-0472">Membrane</keyword>
<feature type="transmembrane region" description="Helical" evidence="5">
    <location>
        <begin position="222"/>
        <end position="242"/>
    </location>
</feature>
<dbReference type="InterPro" id="IPR003339">
    <property type="entry name" value="ABC/ECF_trnsptr_transmembrane"/>
</dbReference>
<gene>
    <name evidence="6" type="ORF">LCGC14_1371410</name>
</gene>
<evidence type="ECO:0000256" key="2">
    <source>
        <dbReference type="ARBA" id="ARBA00022692"/>
    </source>
</evidence>
<sequence length="255" mass="29757">MSLEFLNAFKFMKRDEFLHNLDPRTKLVLAIVYTISGLLFTQIIPLLLIFLSLIPFILIGKLFKQWIKSIRGLSFLMLFMIILNTFFLSLSFAIAMIIRICIMVSAFSIFFLTVDPNDLALSLISMKIPYEYAFAFSLAFRFVPTIAIEAQNILDAQQSRGYEMQKKGLISQIKNLFPLLIPLIICSIRRAFNVAEALESRAFGSRKERSYYYAIKFTIKDWIVTIYLLFFLIIFIIIRINLKLMPEFLMWSLFV</sequence>
<proteinExistence type="predicted"/>
<evidence type="ECO:0000313" key="6">
    <source>
        <dbReference type="EMBL" id="KKM77308.1"/>
    </source>
</evidence>
<dbReference type="AlphaFoldDB" id="A0A0F9K5N9"/>
<evidence type="ECO:0000256" key="3">
    <source>
        <dbReference type="ARBA" id="ARBA00022989"/>
    </source>
</evidence>
<comment type="caution">
    <text evidence="6">The sequence shown here is derived from an EMBL/GenBank/DDBJ whole genome shotgun (WGS) entry which is preliminary data.</text>
</comment>
<reference evidence="6" key="1">
    <citation type="journal article" date="2015" name="Nature">
        <title>Complex archaea that bridge the gap between prokaryotes and eukaryotes.</title>
        <authorList>
            <person name="Spang A."/>
            <person name="Saw J.H."/>
            <person name="Jorgensen S.L."/>
            <person name="Zaremba-Niedzwiedzka K."/>
            <person name="Martijn J."/>
            <person name="Lind A.E."/>
            <person name="van Eijk R."/>
            <person name="Schleper C."/>
            <person name="Guy L."/>
            <person name="Ettema T.J."/>
        </authorList>
    </citation>
    <scope>NUCLEOTIDE SEQUENCE</scope>
</reference>
<keyword evidence="3 5" id="KW-1133">Transmembrane helix</keyword>
<dbReference type="EMBL" id="LAZR01008664">
    <property type="protein sequence ID" value="KKM77308.1"/>
    <property type="molecule type" value="Genomic_DNA"/>
</dbReference>